<dbReference type="EMBL" id="KN823160">
    <property type="protein sequence ID" value="KIO20817.1"/>
    <property type="molecule type" value="Genomic_DNA"/>
</dbReference>
<accession>A0A0C3LHA1</accession>
<name>A0A0C3LHA1_9AGAM</name>
<reference evidence="3" key="2">
    <citation type="submission" date="2015-01" db="EMBL/GenBank/DDBJ databases">
        <title>Evolutionary Origins and Diversification of the Mycorrhizal Mutualists.</title>
        <authorList>
            <consortium name="DOE Joint Genome Institute"/>
            <consortium name="Mycorrhizal Genomics Consortium"/>
            <person name="Kohler A."/>
            <person name="Kuo A."/>
            <person name="Nagy L.G."/>
            <person name="Floudas D."/>
            <person name="Copeland A."/>
            <person name="Barry K.W."/>
            <person name="Cichocki N."/>
            <person name="Veneault-Fourrey C."/>
            <person name="LaButti K."/>
            <person name="Lindquist E.A."/>
            <person name="Lipzen A."/>
            <person name="Lundell T."/>
            <person name="Morin E."/>
            <person name="Murat C."/>
            <person name="Riley R."/>
            <person name="Ohm R."/>
            <person name="Sun H."/>
            <person name="Tunlid A."/>
            <person name="Henrissat B."/>
            <person name="Grigoriev I.V."/>
            <person name="Hibbett D.S."/>
            <person name="Martin F."/>
        </authorList>
    </citation>
    <scope>NUCLEOTIDE SEQUENCE [LARGE SCALE GENOMIC DNA]</scope>
    <source>
        <strain evidence="3">MUT 4182</strain>
    </source>
</reference>
<organism evidence="2 3">
    <name type="scientific">Tulasnella calospora MUT 4182</name>
    <dbReference type="NCBI Taxonomy" id="1051891"/>
    <lineage>
        <taxon>Eukaryota</taxon>
        <taxon>Fungi</taxon>
        <taxon>Dikarya</taxon>
        <taxon>Basidiomycota</taxon>
        <taxon>Agaricomycotina</taxon>
        <taxon>Agaricomycetes</taxon>
        <taxon>Cantharellales</taxon>
        <taxon>Tulasnellaceae</taxon>
        <taxon>Tulasnella</taxon>
    </lineage>
</organism>
<evidence type="ECO:0000256" key="1">
    <source>
        <dbReference type="SAM" id="MobiDB-lite"/>
    </source>
</evidence>
<proteinExistence type="predicted"/>
<dbReference type="HOGENOM" id="CLU_2656278_0_0_1"/>
<sequence>MLKKERPQESIFSTDFLKTFLVRRSLPASPYRNPKKQGVDSPSYEQEHPAGLTSIYHRVILTTHMARCVHLRNRNR</sequence>
<feature type="region of interest" description="Disordered" evidence="1">
    <location>
        <begin position="27"/>
        <end position="47"/>
    </location>
</feature>
<keyword evidence="3" id="KW-1185">Reference proteome</keyword>
<protein>
    <submittedName>
        <fullName evidence="2">Uncharacterized protein</fullName>
    </submittedName>
</protein>
<evidence type="ECO:0000313" key="3">
    <source>
        <dbReference type="Proteomes" id="UP000054248"/>
    </source>
</evidence>
<gene>
    <name evidence="2" type="ORF">M407DRAFT_245683</name>
</gene>
<dbReference type="Proteomes" id="UP000054248">
    <property type="component" value="Unassembled WGS sequence"/>
</dbReference>
<evidence type="ECO:0000313" key="2">
    <source>
        <dbReference type="EMBL" id="KIO20817.1"/>
    </source>
</evidence>
<dbReference type="AlphaFoldDB" id="A0A0C3LHA1"/>
<reference evidence="2 3" key="1">
    <citation type="submission" date="2014-04" db="EMBL/GenBank/DDBJ databases">
        <authorList>
            <consortium name="DOE Joint Genome Institute"/>
            <person name="Kuo A."/>
            <person name="Girlanda M."/>
            <person name="Perotto S."/>
            <person name="Kohler A."/>
            <person name="Nagy L.G."/>
            <person name="Floudas D."/>
            <person name="Copeland A."/>
            <person name="Barry K.W."/>
            <person name="Cichocki N."/>
            <person name="Veneault-Fourrey C."/>
            <person name="LaButti K."/>
            <person name="Lindquist E.A."/>
            <person name="Lipzen A."/>
            <person name="Lundell T."/>
            <person name="Morin E."/>
            <person name="Murat C."/>
            <person name="Sun H."/>
            <person name="Tunlid A."/>
            <person name="Henrissat B."/>
            <person name="Grigoriev I.V."/>
            <person name="Hibbett D.S."/>
            <person name="Martin F."/>
            <person name="Nordberg H.P."/>
            <person name="Cantor M.N."/>
            <person name="Hua S.X."/>
        </authorList>
    </citation>
    <scope>NUCLEOTIDE SEQUENCE [LARGE SCALE GENOMIC DNA]</scope>
    <source>
        <strain evidence="2 3">MUT 4182</strain>
    </source>
</reference>